<feature type="compositionally biased region" description="Basic and acidic residues" evidence="1">
    <location>
        <begin position="394"/>
        <end position="413"/>
    </location>
</feature>
<dbReference type="KEGG" id="mis:MICPUN_104650"/>
<protein>
    <submittedName>
        <fullName evidence="2">Uncharacterized protein</fullName>
    </submittedName>
</protein>
<feature type="region of interest" description="Disordered" evidence="1">
    <location>
        <begin position="1279"/>
        <end position="1352"/>
    </location>
</feature>
<dbReference type="InParanoid" id="C1EJE8"/>
<feature type="compositionally biased region" description="Acidic residues" evidence="1">
    <location>
        <begin position="1431"/>
        <end position="1440"/>
    </location>
</feature>
<feature type="region of interest" description="Disordered" evidence="1">
    <location>
        <begin position="915"/>
        <end position="1027"/>
    </location>
</feature>
<accession>C1EJE8</accession>
<dbReference type="Proteomes" id="UP000002009">
    <property type="component" value="Chromosome 16"/>
</dbReference>
<evidence type="ECO:0000313" key="3">
    <source>
        <dbReference type="Proteomes" id="UP000002009"/>
    </source>
</evidence>
<feature type="compositionally biased region" description="Polar residues" evidence="1">
    <location>
        <begin position="507"/>
        <end position="518"/>
    </location>
</feature>
<feature type="compositionally biased region" description="Acidic residues" evidence="1">
    <location>
        <begin position="1225"/>
        <end position="1237"/>
    </location>
</feature>
<dbReference type="EMBL" id="CP001334">
    <property type="protein sequence ID" value="ACO68171.1"/>
    <property type="molecule type" value="Genomic_DNA"/>
</dbReference>
<feature type="compositionally biased region" description="Low complexity" evidence="1">
    <location>
        <begin position="364"/>
        <end position="381"/>
    </location>
</feature>
<name>C1EJE8_MICCC</name>
<dbReference type="OrthoDB" id="432970at2759"/>
<evidence type="ECO:0000256" key="1">
    <source>
        <dbReference type="SAM" id="MobiDB-lite"/>
    </source>
</evidence>
<keyword evidence="3" id="KW-1185">Reference proteome</keyword>
<feature type="compositionally biased region" description="Polar residues" evidence="1">
    <location>
        <begin position="967"/>
        <end position="989"/>
    </location>
</feature>
<evidence type="ECO:0000313" key="2">
    <source>
        <dbReference type="EMBL" id="ACO68171.1"/>
    </source>
</evidence>
<feature type="region of interest" description="Disordered" evidence="1">
    <location>
        <begin position="1210"/>
        <end position="1258"/>
    </location>
</feature>
<gene>
    <name evidence="2" type="ORF">MICPUN_104650</name>
</gene>
<dbReference type="RefSeq" id="XP_002506913.1">
    <property type="nucleotide sequence ID" value="XM_002506867.1"/>
</dbReference>
<feature type="region of interest" description="Disordered" evidence="1">
    <location>
        <begin position="1380"/>
        <end position="1448"/>
    </location>
</feature>
<feature type="region of interest" description="Disordered" evidence="1">
    <location>
        <begin position="328"/>
        <end position="555"/>
    </location>
</feature>
<reference evidence="2 3" key="1">
    <citation type="journal article" date="2009" name="Science">
        <title>Green evolution and dynamic adaptations revealed by genomes of the marine picoeukaryotes Micromonas.</title>
        <authorList>
            <person name="Worden A.Z."/>
            <person name="Lee J.H."/>
            <person name="Mock T."/>
            <person name="Rouze P."/>
            <person name="Simmons M.P."/>
            <person name="Aerts A.L."/>
            <person name="Allen A.E."/>
            <person name="Cuvelier M.L."/>
            <person name="Derelle E."/>
            <person name="Everett M.V."/>
            <person name="Foulon E."/>
            <person name="Grimwood J."/>
            <person name="Gundlach H."/>
            <person name="Henrissat B."/>
            <person name="Napoli C."/>
            <person name="McDonald S.M."/>
            <person name="Parker M.S."/>
            <person name="Rombauts S."/>
            <person name="Salamov A."/>
            <person name="Von Dassow P."/>
            <person name="Badger J.H."/>
            <person name="Coutinho P.M."/>
            <person name="Demir E."/>
            <person name="Dubchak I."/>
            <person name="Gentemann C."/>
            <person name="Eikrem W."/>
            <person name="Gready J.E."/>
            <person name="John U."/>
            <person name="Lanier W."/>
            <person name="Lindquist E.A."/>
            <person name="Lucas S."/>
            <person name="Mayer K.F."/>
            <person name="Moreau H."/>
            <person name="Not F."/>
            <person name="Otillar R."/>
            <person name="Panaud O."/>
            <person name="Pangilinan J."/>
            <person name="Paulsen I."/>
            <person name="Piegu B."/>
            <person name="Poliakov A."/>
            <person name="Robbens S."/>
            <person name="Schmutz J."/>
            <person name="Toulza E."/>
            <person name="Wyss T."/>
            <person name="Zelensky A."/>
            <person name="Zhou K."/>
            <person name="Armbrust E.V."/>
            <person name="Bhattacharya D."/>
            <person name="Goodenough U.W."/>
            <person name="Van de Peer Y."/>
            <person name="Grigoriev I.V."/>
        </authorList>
    </citation>
    <scope>NUCLEOTIDE SEQUENCE [LARGE SCALE GENOMIC DNA]</scope>
    <source>
        <strain evidence="3">RCC299 / NOUM17</strain>
    </source>
</reference>
<organism evidence="2 3">
    <name type="scientific">Micromonas commoda (strain RCC299 / NOUM17 / CCMP2709)</name>
    <name type="common">Picoplanktonic green alga</name>
    <dbReference type="NCBI Taxonomy" id="296587"/>
    <lineage>
        <taxon>Eukaryota</taxon>
        <taxon>Viridiplantae</taxon>
        <taxon>Chlorophyta</taxon>
        <taxon>Mamiellophyceae</taxon>
        <taxon>Mamiellales</taxon>
        <taxon>Mamiellaceae</taxon>
        <taxon>Micromonas</taxon>
    </lineage>
</organism>
<feature type="region of interest" description="Disordered" evidence="1">
    <location>
        <begin position="198"/>
        <end position="249"/>
    </location>
</feature>
<proteinExistence type="predicted"/>
<sequence length="1862" mass="202332">MDFETMRRLRESDPAKFTDIGRSKNKGGVRLAGVNPGGQQVPNARLASEVRTGPPPDDDPLARVPGYYETGPSKDPASFNYVPAHKRQSPARTPGTGARRPAPDLNSPSSAGGAAPKGQLAAMYAADDEFNEDRMTYTREFAGQKRCAECNKWGVRSQWAPSEWAKEGDVYRHCKRCAPSKMASAGKFALAAQAIATPPPKLKDDRVSSTSTSTLRKSKTDNAVARADAADKKKGARAKKQSASKLPEIRRSSLFPEGYSVAVQMKSKFREEDAQRAAVPPRKPLTLDEFKQTKEYRDVLESDELVAKTLKEVREREERTRREIDELKKKRLEQRKVHADTVDAIRAEADGKLRGAGPLNLLKSRAAAAGGGRSSSQSPSPGSGGSGDYHSSLRKGESPEERADRLAAEEVHARLSAGADPSRGPVYDQTSARSPAGRLTTDANSSEARRRRGEDSADRSRQEFARKIHAVEASAPNGRESFDAVYEAIESPEVQKKISPPNPDPPRTNSFGVSSSPGANLRPRALDASGGYDSSPDSLNGSHRSPGRVSFEDEAVTPNTKAALLAKARNLLAEAKAPEQRKKMNEAVSVWTEASRGMLPAINPLDSRRGILKTPSSGTGSLGLGDSPPKEEYYCARCGVKQADPFANFCAGCGAPLDNSNSLHKASRDGHLPVNKKKMTADDVKLPVGPGGRQLSYRGSIEKELRERAEAAASEKKNTFSLKDGSKWKIAQDHYNAGDAFHNAHRLPNYLAATDEHDEIYRDGDDEIFQTANKYGYSLDMYGPQKKTKKRVPRSPQTYHRMHSKAFGTYLYVDRWGETGAEERVDRIQHSEKRRCAMCGLFGKQIRFSDREWDAAQPKCRSCEVAPRDAFTGPKLPRAKHFMRPTAAHSNFAGALDDDNYSEDNFYADLHGSRSVGGGSARFERERDPFDDLPSAGRPKPRPISAKERPEWNTSIVSKRGFHENTFKSATSSRVNPQWNKSSEVTPATSRKAPVEQLIDFDGAPRSKRDSPGAVDGPQSPGAGLWYGSSASTPAKAYQVLVDACKLKEEDCFLYLSKRFGRYSEASRGREARGEALAHFKEFLQKAESKGLVPDWWSEENTAELCRASQMPNSPYYLKLIKFGEPMTTTTEIAARWGLAGTESLRDLHFDIDPAPWAGYRAPTPPDERQYAFKSGETPLDQKIMEVLGKAPSGARKDAAKSHRPKWEYDQPLYDQYGNPISRDEDGEEYGDEDGEYSEGGTFYPFDEDDDGEYSEGGTFYPFEDPYDDYEAASIARVPSEHPDHPAPRPRGPAEPVHVSDDGFIAGMGMKQAPPLGTPGHPDKSPAGKGPTRSPQPPSDADLLQIGIDASTMTAEEKNALGLDGSDPVKAAALAEAIERLRVESGSSPGAEKPTQGDATGGGKIKIKEWGGEDAEPTSERKKKAAAVWDDISESDEEDDRPEKSGRWKPKAMLIGKNFLEQQLAERTHWEPLKPGFILSGAPPTPPMKSKQAEMARKWRNKTSAKKGGKVDYKEMGVMALLGVGGKGVKRDKRLSTFMAETSSSKGKKGENAGATADEVMKGKAVAGGGGGFKRFGQAVLQQNNAGPVSENYVFAQGAHQGSHVSFADEAGSTPVLDLTTKAAAPLVNNALVLSGRSRWGTYEEDDAYAVAVKSALGDRGVEVRGGHRRGGMNVSVESHRAVVLLGVGGAGTDTLGESANFLTDADWLRSLLEFVRRGGRLVLQGDGDAAERMFALFGLDTWRFSPNGRERADFRWNPACVITAGDGGAHWRGWNGGFRVYNARCALLTGVAASDRVFVRGDAFGSNEISSDGGEDEEAFVAVAAAAYGDGLVCFVGDDNGEEESVDLVARLATTPRVAGR</sequence>
<feature type="compositionally biased region" description="Basic and acidic residues" evidence="1">
    <location>
        <begin position="328"/>
        <end position="353"/>
    </location>
</feature>
<feature type="compositionally biased region" description="Basic and acidic residues" evidence="1">
    <location>
        <begin position="1"/>
        <end position="22"/>
    </location>
</feature>
<feature type="region of interest" description="Disordered" evidence="1">
    <location>
        <begin position="1"/>
        <end position="120"/>
    </location>
</feature>
<dbReference type="GeneID" id="8249703"/>
<feature type="compositionally biased region" description="Basic and acidic residues" evidence="1">
    <location>
        <begin position="452"/>
        <end position="470"/>
    </location>
</feature>